<feature type="non-terminal residue" evidence="2">
    <location>
        <position position="1"/>
    </location>
</feature>
<dbReference type="Pfam" id="PF00155">
    <property type="entry name" value="Aminotran_1_2"/>
    <property type="match status" value="1"/>
</dbReference>
<dbReference type="Gene3D" id="3.90.1150.100">
    <property type="match status" value="1"/>
</dbReference>
<evidence type="ECO:0000313" key="2">
    <source>
        <dbReference type="EMBL" id="SVB06161.1"/>
    </source>
</evidence>
<protein>
    <recommendedName>
        <fullName evidence="1">Aminotransferase class I/classII large domain-containing protein</fullName>
    </recommendedName>
</protein>
<name>A0A382AXX0_9ZZZZ</name>
<evidence type="ECO:0000259" key="1">
    <source>
        <dbReference type="Pfam" id="PF00155"/>
    </source>
</evidence>
<organism evidence="2">
    <name type="scientific">marine metagenome</name>
    <dbReference type="NCBI Taxonomy" id="408172"/>
    <lineage>
        <taxon>unclassified sequences</taxon>
        <taxon>metagenomes</taxon>
        <taxon>ecological metagenomes</taxon>
    </lineage>
</organism>
<dbReference type="InterPro" id="IPR004839">
    <property type="entry name" value="Aminotransferase_I/II_large"/>
</dbReference>
<dbReference type="GO" id="GO:0030170">
    <property type="term" value="F:pyridoxal phosphate binding"/>
    <property type="evidence" value="ECO:0007669"/>
    <property type="project" value="InterPro"/>
</dbReference>
<accession>A0A382AXX0</accession>
<feature type="domain" description="Aminotransferase class I/classII large" evidence="1">
    <location>
        <begin position="3"/>
        <end position="96"/>
    </location>
</feature>
<proteinExistence type="predicted"/>
<dbReference type="SUPFAM" id="SSF53383">
    <property type="entry name" value="PLP-dependent transferases"/>
    <property type="match status" value="1"/>
</dbReference>
<sequence>CLEEEELEGIGKLSTEYDVICIEDVAYFGMDFRSNYSVPGKPPFQPTVARYTDNYFIIISSSKVFSYAGQRVGFTVISPELSKKRYPYLKKYTNTEILGHAFVHGGIYPSTAGVPQSTQHGLAAILESVCVGTYNFLEKMHLYKDKSKKAKQIFLSNGFDLVYTDDLGNEISDGFYFTIRWKNLSGNKLLQNMLLFGLAGIPLSITGSSREGIRICVSLLKEGQFCELKKRVSDLANYLLSIE</sequence>
<gene>
    <name evidence="2" type="ORF">METZ01_LOCUS159015</name>
</gene>
<reference evidence="2" key="1">
    <citation type="submission" date="2018-05" db="EMBL/GenBank/DDBJ databases">
        <authorList>
            <person name="Lanie J.A."/>
            <person name="Ng W.-L."/>
            <person name="Kazmierczak K.M."/>
            <person name="Andrzejewski T.M."/>
            <person name="Davidsen T.M."/>
            <person name="Wayne K.J."/>
            <person name="Tettelin H."/>
            <person name="Glass J.I."/>
            <person name="Rusch D."/>
            <person name="Podicherti R."/>
            <person name="Tsui H.-C.T."/>
            <person name="Winkler M.E."/>
        </authorList>
    </citation>
    <scope>NUCLEOTIDE SEQUENCE</scope>
</reference>
<dbReference type="Gene3D" id="3.40.640.10">
    <property type="entry name" value="Type I PLP-dependent aspartate aminotransferase-like (Major domain)"/>
    <property type="match status" value="1"/>
</dbReference>
<dbReference type="EMBL" id="UINC01027243">
    <property type="protein sequence ID" value="SVB06161.1"/>
    <property type="molecule type" value="Genomic_DNA"/>
</dbReference>
<dbReference type="InterPro" id="IPR015421">
    <property type="entry name" value="PyrdxlP-dep_Trfase_major"/>
</dbReference>
<dbReference type="AlphaFoldDB" id="A0A382AXX0"/>
<dbReference type="InterPro" id="IPR015424">
    <property type="entry name" value="PyrdxlP-dep_Trfase"/>
</dbReference>